<evidence type="ECO:0000313" key="2">
    <source>
        <dbReference type="Proteomes" id="UP000002489"/>
    </source>
</evidence>
<dbReference type="InterPro" id="IPR036514">
    <property type="entry name" value="SGNH_hydro_sf"/>
</dbReference>
<sequence>MVKFGPLLRIWVTEDRQVCAFRPTDSDQQIILLSAGGNDAELVNILNQCVYQWFALKDQHSTVGKVAEMKGQLQYSKNIINSDEFSQKIDSVIEATKKKLSTEIRQILEHRLLVCLRQSVMVNLVIRQ</sequence>
<dbReference type="EnsemblFungi" id="FOXG_03918T0">
    <property type="protein sequence ID" value="FOXG_03918P0"/>
    <property type="gene ID" value="FOXG_03918"/>
</dbReference>
<dbReference type="SUPFAM" id="SSF52266">
    <property type="entry name" value="SGNH hydrolase"/>
    <property type="match status" value="1"/>
</dbReference>
<reference evidence="1" key="2">
    <citation type="submission" date="2025-08" db="UniProtKB">
        <authorList>
            <consortium name="EnsemblFungi"/>
        </authorList>
    </citation>
    <scope>IDENTIFICATION</scope>
    <source>
        <strain evidence="1">4287 / CBS 123668 / FGSC 9935 / NRRL 34936</strain>
    </source>
</reference>
<evidence type="ECO:0000313" key="1">
    <source>
        <dbReference type="EnsemblFungi" id="FOXG_03918P0"/>
    </source>
</evidence>
<dbReference type="Gene3D" id="3.40.50.1110">
    <property type="entry name" value="SGNH hydrolase"/>
    <property type="match status" value="1"/>
</dbReference>
<proteinExistence type="predicted"/>
<name>A0A0D2XJ09_FUSOF</name>
<dbReference type="AlphaFoldDB" id="A0A0D2XJ09"/>
<accession>A0A0D2XJ09</accession>
<protein>
    <submittedName>
        <fullName evidence="1">Uncharacterized protein</fullName>
    </submittedName>
</protein>
<organism evidence="1 2">
    <name type="scientific">Fusarium oxysporum (strain Fo5176)</name>
    <name type="common">Fusarium vascular wilt</name>
    <dbReference type="NCBI Taxonomy" id="660025"/>
    <lineage>
        <taxon>Eukaryota</taxon>
        <taxon>Fungi</taxon>
        <taxon>Dikarya</taxon>
        <taxon>Ascomycota</taxon>
        <taxon>Pezizomycotina</taxon>
        <taxon>Sordariomycetes</taxon>
        <taxon>Hypocreomycetidae</taxon>
        <taxon>Hypocreales</taxon>
        <taxon>Nectriaceae</taxon>
        <taxon>Fusarium</taxon>
        <taxon>Fusarium oxysporum species complex</taxon>
    </lineage>
</organism>
<reference evidence="2" key="1">
    <citation type="journal article" date="2012" name="Mol. Plant Microbe Interact.">
        <title>A highly conserved effector in Fusarium oxysporum is required for full virulence on Arabidopsis.</title>
        <authorList>
            <person name="Thatcher L.F."/>
            <person name="Gardiner D.M."/>
            <person name="Kazan K."/>
            <person name="Manners J."/>
        </authorList>
    </citation>
    <scope>NUCLEOTIDE SEQUENCE [LARGE SCALE GENOMIC DNA]</scope>
    <source>
        <strain evidence="2">Fo5176</strain>
    </source>
</reference>
<dbReference type="Proteomes" id="UP000002489">
    <property type="component" value="Unassembled WGS sequence"/>
</dbReference>